<dbReference type="PANTHER" id="PTHR42961:SF2">
    <property type="entry name" value="IRON-SULFUR PROTEIN NUBPL"/>
    <property type="match status" value="1"/>
</dbReference>
<comment type="similarity">
    <text evidence="6">Belongs to the Mrp/NBP35 ATP-binding proteins family.</text>
</comment>
<evidence type="ECO:0000256" key="6">
    <source>
        <dbReference type="HAMAP-Rule" id="MF_02040"/>
    </source>
</evidence>
<proteinExistence type="inferred from homology"/>
<dbReference type="Gene3D" id="3.30.300.130">
    <property type="entry name" value="Fe-S cluster assembly (FSCA)"/>
    <property type="match status" value="1"/>
</dbReference>
<evidence type="ECO:0000256" key="2">
    <source>
        <dbReference type="ARBA" id="ARBA00022741"/>
    </source>
</evidence>
<dbReference type="CDD" id="cd02037">
    <property type="entry name" value="Mrp_NBP35"/>
    <property type="match status" value="1"/>
</dbReference>
<evidence type="ECO:0000313" key="9">
    <source>
        <dbReference type="Proteomes" id="UP000309544"/>
    </source>
</evidence>
<evidence type="ECO:0000313" key="8">
    <source>
        <dbReference type="EMBL" id="TNJ37978.1"/>
    </source>
</evidence>
<dbReference type="InterPro" id="IPR002744">
    <property type="entry name" value="MIP18-like"/>
</dbReference>
<dbReference type="GO" id="GO:0051539">
    <property type="term" value="F:4 iron, 4 sulfur cluster binding"/>
    <property type="evidence" value="ECO:0007669"/>
    <property type="project" value="TreeGrafter"/>
</dbReference>
<dbReference type="GO" id="GO:0016887">
    <property type="term" value="F:ATP hydrolysis activity"/>
    <property type="evidence" value="ECO:0007669"/>
    <property type="project" value="UniProtKB-UniRule"/>
</dbReference>
<gene>
    <name evidence="8" type="ORF">FGF68_02025</name>
</gene>
<evidence type="ECO:0000256" key="4">
    <source>
        <dbReference type="ARBA" id="ARBA00023004"/>
    </source>
</evidence>
<accession>A0A5C4S443</accession>
<dbReference type="SUPFAM" id="SSF52540">
    <property type="entry name" value="P-loop containing nucleoside triphosphate hydrolases"/>
    <property type="match status" value="1"/>
</dbReference>
<keyword evidence="4 6" id="KW-0408">Iron</keyword>
<keyword evidence="2 6" id="KW-0547">Nucleotide-binding</keyword>
<comment type="function">
    <text evidence="6">Binds and transfers iron-sulfur (Fe-S) clusters to target apoproteins. Can hydrolyze ATP.</text>
</comment>
<dbReference type="InterPro" id="IPR019591">
    <property type="entry name" value="Mrp/NBP35_ATP-bd"/>
</dbReference>
<feature type="binding site" evidence="6">
    <location>
        <begin position="113"/>
        <end position="120"/>
    </location>
    <ligand>
        <name>ATP</name>
        <dbReference type="ChEBI" id="CHEBI:30616"/>
    </ligand>
</feature>
<dbReference type="GO" id="GO:0016226">
    <property type="term" value="P:iron-sulfur cluster assembly"/>
    <property type="evidence" value="ECO:0007669"/>
    <property type="project" value="InterPro"/>
</dbReference>
<keyword evidence="1 6" id="KW-0479">Metal-binding</keyword>
<dbReference type="FunFam" id="3.40.50.300:FF:001119">
    <property type="entry name" value="Iron-sulfur cluster carrier protein"/>
    <property type="match status" value="1"/>
</dbReference>
<dbReference type="AlphaFoldDB" id="A0A5C4S443"/>
<evidence type="ECO:0000259" key="7">
    <source>
        <dbReference type="Pfam" id="PF01883"/>
    </source>
</evidence>
<reference evidence="8 9" key="1">
    <citation type="submission" date="2019-05" db="EMBL/GenBank/DDBJ databases">
        <title>Draft Whole-Genome sequence of the green sulfur bacterium Prosthecochloris vibrioformis DSM 260.</title>
        <authorList>
            <person name="Meyer T.E."/>
            <person name="Kyndt J.A."/>
        </authorList>
    </citation>
    <scope>NUCLEOTIDE SEQUENCE [LARGE SCALE GENOMIC DNA]</scope>
    <source>
        <strain evidence="8 9">DSM 260</strain>
    </source>
</reference>
<comment type="caution">
    <text evidence="8">The sequence shown here is derived from an EMBL/GenBank/DDBJ whole genome shotgun (WGS) entry which is preliminary data.</text>
</comment>
<feature type="domain" description="MIP18 family-like" evidence="7">
    <location>
        <begin position="6"/>
        <end position="79"/>
    </location>
</feature>
<dbReference type="GO" id="GO:0005524">
    <property type="term" value="F:ATP binding"/>
    <property type="evidence" value="ECO:0007669"/>
    <property type="project" value="UniProtKB-UniRule"/>
</dbReference>
<dbReference type="Pfam" id="PF10609">
    <property type="entry name" value="ParA"/>
    <property type="match status" value="1"/>
</dbReference>
<dbReference type="InterPro" id="IPR027417">
    <property type="entry name" value="P-loop_NTPase"/>
</dbReference>
<dbReference type="HAMAP" id="MF_02040">
    <property type="entry name" value="Mrp_NBP35"/>
    <property type="match status" value="1"/>
</dbReference>
<name>A0A5C4S443_PROVB</name>
<dbReference type="InterPro" id="IPR044304">
    <property type="entry name" value="NUBPL-like"/>
</dbReference>
<dbReference type="Gene3D" id="3.40.50.300">
    <property type="entry name" value="P-loop containing nucleotide triphosphate hydrolases"/>
    <property type="match status" value="1"/>
</dbReference>
<dbReference type="PANTHER" id="PTHR42961">
    <property type="entry name" value="IRON-SULFUR PROTEIN NUBPL"/>
    <property type="match status" value="1"/>
</dbReference>
<evidence type="ECO:0000256" key="1">
    <source>
        <dbReference type="ARBA" id="ARBA00022723"/>
    </source>
</evidence>
<dbReference type="GO" id="GO:0140663">
    <property type="term" value="F:ATP-dependent FeS chaperone activity"/>
    <property type="evidence" value="ECO:0007669"/>
    <property type="project" value="InterPro"/>
</dbReference>
<dbReference type="EMBL" id="VDCI01000001">
    <property type="protein sequence ID" value="TNJ37978.1"/>
    <property type="molecule type" value="Genomic_DNA"/>
</dbReference>
<evidence type="ECO:0000256" key="3">
    <source>
        <dbReference type="ARBA" id="ARBA00022840"/>
    </source>
</evidence>
<keyword evidence="5 6" id="KW-0411">Iron-sulfur</keyword>
<dbReference type="SUPFAM" id="SSF117916">
    <property type="entry name" value="Fe-S cluster assembly (FSCA) domain-like"/>
    <property type="match status" value="1"/>
</dbReference>
<organism evidence="8 9">
    <name type="scientific">Prosthecochloris vibrioformis</name>
    <name type="common">Chlorobium vibrioforme</name>
    <dbReference type="NCBI Taxonomy" id="1098"/>
    <lineage>
        <taxon>Bacteria</taxon>
        <taxon>Pseudomonadati</taxon>
        <taxon>Chlorobiota</taxon>
        <taxon>Chlorobiia</taxon>
        <taxon>Chlorobiales</taxon>
        <taxon>Chlorobiaceae</taxon>
        <taxon>Prosthecochloris</taxon>
    </lineage>
</organism>
<dbReference type="InterPro" id="IPR033756">
    <property type="entry name" value="YlxH/NBP35"/>
</dbReference>
<keyword evidence="6" id="KW-0378">Hydrolase</keyword>
<dbReference type="InterPro" id="IPR034904">
    <property type="entry name" value="FSCA_dom_sf"/>
</dbReference>
<dbReference type="Pfam" id="PF01883">
    <property type="entry name" value="FeS_assembly_P"/>
    <property type="match status" value="1"/>
</dbReference>
<keyword evidence="3 6" id="KW-0067">ATP-binding</keyword>
<sequence>MPSLQEAQVLDALRTVMEPDLKKDLVTLGMVQEISIDDSNDITFNVVLTTPACPMKDQIRNACIEAIRSALPEAGEITVNLPAKVTHGGSCGHHGKKENPLPEVANIIAVASGKGGVGKSTVAANLAASLAATGARVGLIDADLYGPSIPTMFGLENARPEVLDKKIMPIEKYGVKLMSIGFLVESDNPVIWRGPMASTALKQFITDVAWGELDYLIFDLPPGTGDIQLTLVQTLPLQGAVIVTTPQAVALTDVAKAVTMFRKVNVPLLGLIENMSYYLLPDGSKDYIFGQAGGEKFARAQGIELLGSIPIGGQVRESGDTGKPVSIKSPESETAKAFLDAARETARQVSLRNAMQCNCGN</sequence>
<comment type="subunit">
    <text evidence="6">Homodimer.</text>
</comment>
<keyword evidence="9" id="KW-1185">Reference proteome</keyword>
<dbReference type="GO" id="GO:0046872">
    <property type="term" value="F:metal ion binding"/>
    <property type="evidence" value="ECO:0007669"/>
    <property type="project" value="UniProtKB-KW"/>
</dbReference>
<evidence type="ECO:0000256" key="5">
    <source>
        <dbReference type="ARBA" id="ARBA00023014"/>
    </source>
</evidence>
<protein>
    <recommendedName>
        <fullName evidence="6">Iron-sulfur cluster carrier protein</fullName>
    </recommendedName>
</protein>
<dbReference type="Proteomes" id="UP000309544">
    <property type="component" value="Unassembled WGS sequence"/>
</dbReference>
<dbReference type="RefSeq" id="WP_139626135.1">
    <property type="nucleotide sequence ID" value="NZ_VDCI01000001.1"/>
</dbReference>